<organism evidence="3 4">
    <name type="scientific">Pseudovirgaria hyperparasitica</name>
    <dbReference type="NCBI Taxonomy" id="470096"/>
    <lineage>
        <taxon>Eukaryota</taxon>
        <taxon>Fungi</taxon>
        <taxon>Dikarya</taxon>
        <taxon>Ascomycota</taxon>
        <taxon>Pezizomycotina</taxon>
        <taxon>Dothideomycetes</taxon>
        <taxon>Dothideomycetes incertae sedis</taxon>
        <taxon>Acrospermales</taxon>
        <taxon>Acrospermaceae</taxon>
        <taxon>Pseudovirgaria</taxon>
    </lineage>
</organism>
<accession>A0A6A6WFY5</accession>
<dbReference type="GO" id="GO:0050897">
    <property type="term" value="F:cobalt ion binding"/>
    <property type="evidence" value="ECO:0007669"/>
    <property type="project" value="TreeGrafter"/>
</dbReference>
<dbReference type="GO" id="GO:0005886">
    <property type="term" value="C:plasma membrane"/>
    <property type="evidence" value="ECO:0007669"/>
    <property type="project" value="UniProtKB-SubCell"/>
</dbReference>
<dbReference type="Proteomes" id="UP000799437">
    <property type="component" value="Unassembled WGS sequence"/>
</dbReference>
<dbReference type="InterPro" id="IPR045861">
    <property type="entry name" value="CorA_cytoplasmic_dom"/>
</dbReference>
<dbReference type="RefSeq" id="XP_033604193.1">
    <property type="nucleotide sequence ID" value="XM_033747917.1"/>
</dbReference>
<dbReference type="AlphaFoldDB" id="A0A6A6WFY5"/>
<sequence length="577" mass="66882">MEASLEPESLSGALPDYYQDIENLRIRQRFKDFDDPKNYERFDLDVRNPDTKNLVVDFGDDEAYCASNLNSNDIADILDAPRPPSLHTRWINIWMPYKQKDTLHNIAKVYDFSPRLLAVMVTDPIRVAKPNVGKSHSSLIRRLNPRKSSKETSVDLEKSLDGIESVEHSILGEPEQLTQVENHYQIAHDVWHWSTVDWGRRFVCIGYNSLYPITSVSRDRVAENSESKDLPEGIRVWTWLILTVDKTVISIREDPFPYHNGIYEVHEMRSMLTIRRNLINVFRQLSKVHDSSHENAMTILPIRRRIGETVEETAHRPTDAPGLLFFYLFEDWFSAFNLVARREHRYAAELNKLREEMLVKAELFHIDRLHHIGRQLAVLKRLYQSYELLIERVLEKQEATLASMKNSHIASGLDSLQSSRHQIMEAESLLGVSLSSAAKVRFARLRTAIRLYALSEMQECLDQKESLVMMNFNLIAIKESFSVERLTRITLLLAKVTLLFMPVSLMTAYFGSEFVNADFTVKQYWIWFGVILGTSIFALMIFSFASGTMEGRILYRPLTRRIFDAISKQFKRHGTTD</sequence>
<evidence type="ECO:0000256" key="1">
    <source>
        <dbReference type="ARBA" id="ARBA00004651"/>
    </source>
</evidence>
<dbReference type="EMBL" id="ML996566">
    <property type="protein sequence ID" value="KAF2761742.1"/>
    <property type="molecule type" value="Genomic_DNA"/>
</dbReference>
<name>A0A6A6WFY5_9PEZI</name>
<protein>
    <recommendedName>
        <fullName evidence="5">ADP-ribosylation factor</fullName>
    </recommendedName>
</protein>
<feature type="transmembrane region" description="Helical" evidence="2">
    <location>
        <begin position="492"/>
        <end position="512"/>
    </location>
</feature>
<dbReference type="SUPFAM" id="SSF143865">
    <property type="entry name" value="CorA soluble domain-like"/>
    <property type="match status" value="1"/>
</dbReference>
<dbReference type="GO" id="GO:0000287">
    <property type="term" value="F:magnesium ion binding"/>
    <property type="evidence" value="ECO:0007669"/>
    <property type="project" value="TreeGrafter"/>
</dbReference>
<dbReference type="PANTHER" id="PTHR46494">
    <property type="entry name" value="CORA FAMILY METAL ION TRANSPORTER (EUROFUNG)"/>
    <property type="match status" value="1"/>
</dbReference>
<evidence type="ECO:0000313" key="4">
    <source>
        <dbReference type="Proteomes" id="UP000799437"/>
    </source>
</evidence>
<evidence type="ECO:0008006" key="5">
    <source>
        <dbReference type="Google" id="ProtNLM"/>
    </source>
</evidence>
<keyword evidence="2" id="KW-0812">Transmembrane</keyword>
<evidence type="ECO:0000313" key="3">
    <source>
        <dbReference type="EMBL" id="KAF2761742.1"/>
    </source>
</evidence>
<comment type="subcellular location">
    <subcellularLocation>
        <location evidence="1">Cell membrane</location>
        <topology evidence="1">Multi-pass membrane protein</topology>
    </subcellularLocation>
</comment>
<keyword evidence="2" id="KW-0472">Membrane</keyword>
<evidence type="ECO:0000256" key="2">
    <source>
        <dbReference type="SAM" id="Phobius"/>
    </source>
</evidence>
<dbReference type="OrthoDB" id="5430812at2759"/>
<keyword evidence="4" id="KW-1185">Reference proteome</keyword>
<dbReference type="GO" id="GO:0015095">
    <property type="term" value="F:magnesium ion transmembrane transporter activity"/>
    <property type="evidence" value="ECO:0007669"/>
    <property type="project" value="TreeGrafter"/>
</dbReference>
<dbReference type="PANTHER" id="PTHR46494:SF1">
    <property type="entry name" value="CORA FAMILY METAL ION TRANSPORTER (EUROFUNG)"/>
    <property type="match status" value="1"/>
</dbReference>
<reference evidence="3" key="1">
    <citation type="journal article" date="2020" name="Stud. Mycol.">
        <title>101 Dothideomycetes genomes: a test case for predicting lifestyles and emergence of pathogens.</title>
        <authorList>
            <person name="Haridas S."/>
            <person name="Albert R."/>
            <person name="Binder M."/>
            <person name="Bloem J."/>
            <person name="Labutti K."/>
            <person name="Salamov A."/>
            <person name="Andreopoulos B."/>
            <person name="Baker S."/>
            <person name="Barry K."/>
            <person name="Bills G."/>
            <person name="Bluhm B."/>
            <person name="Cannon C."/>
            <person name="Castanera R."/>
            <person name="Culley D."/>
            <person name="Daum C."/>
            <person name="Ezra D."/>
            <person name="Gonzalez J."/>
            <person name="Henrissat B."/>
            <person name="Kuo A."/>
            <person name="Liang C."/>
            <person name="Lipzen A."/>
            <person name="Lutzoni F."/>
            <person name="Magnuson J."/>
            <person name="Mondo S."/>
            <person name="Nolan M."/>
            <person name="Ohm R."/>
            <person name="Pangilinan J."/>
            <person name="Park H.-J."/>
            <person name="Ramirez L."/>
            <person name="Alfaro M."/>
            <person name="Sun H."/>
            <person name="Tritt A."/>
            <person name="Yoshinaga Y."/>
            <person name="Zwiers L.-H."/>
            <person name="Turgeon B."/>
            <person name="Goodwin S."/>
            <person name="Spatafora J."/>
            <person name="Crous P."/>
            <person name="Grigoriev I."/>
        </authorList>
    </citation>
    <scope>NUCLEOTIDE SEQUENCE</scope>
    <source>
        <strain evidence="3">CBS 121739</strain>
    </source>
</reference>
<feature type="transmembrane region" description="Helical" evidence="2">
    <location>
        <begin position="524"/>
        <end position="546"/>
    </location>
</feature>
<dbReference type="GeneID" id="54488971"/>
<gene>
    <name evidence="3" type="ORF">EJ05DRAFT_507375</name>
</gene>
<keyword evidence="2" id="KW-1133">Transmembrane helix</keyword>
<dbReference type="GO" id="GO:0015087">
    <property type="term" value="F:cobalt ion transmembrane transporter activity"/>
    <property type="evidence" value="ECO:0007669"/>
    <property type="project" value="TreeGrafter"/>
</dbReference>
<proteinExistence type="predicted"/>